<gene>
    <name evidence="2" type="ORF">C0V82_17070</name>
</gene>
<dbReference type="SUPFAM" id="SSF46894">
    <property type="entry name" value="C-terminal effector domain of the bipartite response regulators"/>
    <property type="match status" value="1"/>
</dbReference>
<protein>
    <submittedName>
        <fullName evidence="2">Uncharacterized protein</fullName>
    </submittedName>
</protein>
<dbReference type="SUPFAM" id="SSF52540">
    <property type="entry name" value="P-loop containing nucleoside triphosphate hydrolases"/>
    <property type="match status" value="1"/>
</dbReference>
<dbReference type="CDD" id="cd00383">
    <property type="entry name" value="trans_reg_C"/>
    <property type="match status" value="1"/>
</dbReference>
<dbReference type="InterPro" id="IPR036388">
    <property type="entry name" value="WH-like_DNA-bd_sf"/>
</dbReference>
<evidence type="ECO:0000313" key="3">
    <source>
        <dbReference type="Proteomes" id="UP000234752"/>
    </source>
</evidence>
<keyword evidence="3" id="KW-1185">Reference proteome</keyword>
<dbReference type="GO" id="GO:0000160">
    <property type="term" value="P:phosphorelay signal transduction system"/>
    <property type="evidence" value="ECO:0007669"/>
    <property type="project" value="InterPro"/>
</dbReference>
<dbReference type="Pfam" id="PF00486">
    <property type="entry name" value="Trans_reg_C"/>
    <property type="match status" value="1"/>
</dbReference>
<sequence length="447" mass="46764">MRPDPGQFGQDRLTAELAVGAYRFHRETRRLTSRGGTLVPLGRRATALLSILADHAGQDVSAAQLLDRVWPGQIVDPANVAVQISGLRAAIGDSDGSVILTVHGRGYRLATGGTAISSVTAGNMPLPLSPLSGREVELANAMRRLRRDRLLVITGLSGIGKTRLALAAANMMTGDFPDGRWLATMNGHLFPDAPSLAGHILALLGGTPGADPVAALLDQVGKSQTLLLLDSAEGLEDCAQDLVLRLLAGCPGLSVLITSHVAHGRLRQACVRLSPLAIPSNDTEAAPAMDLFLTAANAAGLRIDTDATPSIVRICRQLGGVPLGVEIAARAASLLGLSATADASRDPMRALPLVRRPGPARHRSVGAAMTWALGMLTDTEQRALRILSTLPGDFTRAEAELVLSRAGADQPRRWLARLDSKSMLEHAGDGLSLNPLVRAGTTASVLG</sequence>
<dbReference type="PROSITE" id="PS51755">
    <property type="entry name" value="OMPR_PHOB"/>
    <property type="match status" value="1"/>
</dbReference>
<dbReference type="AlphaFoldDB" id="A0A2K9NIK0"/>
<dbReference type="OrthoDB" id="54411at2"/>
<proteinExistence type="predicted"/>
<name>A0A2K9NIK0_9PROT</name>
<dbReference type="SMART" id="SM00862">
    <property type="entry name" value="Trans_reg_C"/>
    <property type="match status" value="1"/>
</dbReference>
<dbReference type="Gene3D" id="3.40.50.300">
    <property type="entry name" value="P-loop containing nucleotide triphosphate hydrolases"/>
    <property type="match status" value="1"/>
</dbReference>
<dbReference type="PANTHER" id="PTHR47691:SF3">
    <property type="entry name" value="HTH-TYPE TRANSCRIPTIONAL REGULATOR RV0890C-RELATED"/>
    <property type="match status" value="1"/>
</dbReference>
<keyword evidence="1" id="KW-0238">DNA-binding</keyword>
<evidence type="ECO:0000256" key="1">
    <source>
        <dbReference type="ARBA" id="ARBA00023125"/>
    </source>
</evidence>
<dbReference type="InterPro" id="IPR001867">
    <property type="entry name" value="OmpR/PhoB-type_DNA-bd"/>
</dbReference>
<dbReference type="RefSeq" id="WP_102113675.1">
    <property type="nucleotide sequence ID" value="NZ_BMGN01000006.1"/>
</dbReference>
<dbReference type="GO" id="GO:0003677">
    <property type="term" value="F:DNA binding"/>
    <property type="evidence" value="ECO:0007669"/>
    <property type="project" value="UniProtKB-UniRule"/>
</dbReference>
<dbReference type="PRINTS" id="PR00364">
    <property type="entry name" value="DISEASERSIST"/>
</dbReference>
<organism evidence="2 3">
    <name type="scientific">Niveispirillum cyanobacteriorum</name>
    <dbReference type="NCBI Taxonomy" id="1612173"/>
    <lineage>
        <taxon>Bacteria</taxon>
        <taxon>Pseudomonadati</taxon>
        <taxon>Pseudomonadota</taxon>
        <taxon>Alphaproteobacteria</taxon>
        <taxon>Rhodospirillales</taxon>
        <taxon>Azospirillaceae</taxon>
        <taxon>Niveispirillum</taxon>
    </lineage>
</organism>
<dbReference type="InterPro" id="IPR016032">
    <property type="entry name" value="Sig_transdc_resp-reg_C-effctor"/>
</dbReference>
<dbReference type="KEGG" id="ncb:C0V82_17070"/>
<reference evidence="2 3" key="1">
    <citation type="submission" date="2017-12" db="EMBL/GenBank/DDBJ databases">
        <title>Genomes of bacteria within cyanobacterial aggregates.</title>
        <authorList>
            <person name="Cai H."/>
        </authorList>
    </citation>
    <scope>NUCLEOTIDE SEQUENCE [LARGE SCALE GENOMIC DNA]</scope>
    <source>
        <strain evidence="2 3">TH16</strain>
    </source>
</reference>
<dbReference type="PANTHER" id="PTHR47691">
    <property type="entry name" value="REGULATOR-RELATED"/>
    <property type="match status" value="1"/>
</dbReference>
<dbReference type="InterPro" id="IPR027417">
    <property type="entry name" value="P-loop_NTPase"/>
</dbReference>
<dbReference type="GO" id="GO:0006355">
    <property type="term" value="P:regulation of DNA-templated transcription"/>
    <property type="evidence" value="ECO:0007669"/>
    <property type="project" value="InterPro"/>
</dbReference>
<evidence type="ECO:0000313" key="2">
    <source>
        <dbReference type="EMBL" id="AUN32125.1"/>
    </source>
</evidence>
<dbReference type="Gene3D" id="1.10.10.10">
    <property type="entry name" value="Winged helix-like DNA-binding domain superfamily/Winged helix DNA-binding domain"/>
    <property type="match status" value="1"/>
</dbReference>
<dbReference type="EMBL" id="CP025612">
    <property type="protein sequence ID" value="AUN32125.1"/>
    <property type="molecule type" value="Genomic_DNA"/>
</dbReference>
<dbReference type="Proteomes" id="UP000234752">
    <property type="component" value="Chromosome eg_2"/>
</dbReference>
<accession>A0A2K9NIK0</accession>